<accession>A0A915JBR2</accession>
<name>A0A915JBR2_ROMCU</name>
<dbReference type="Proteomes" id="UP000887565">
    <property type="component" value="Unplaced"/>
</dbReference>
<protein>
    <submittedName>
        <fullName evidence="2">Uncharacterized protein</fullName>
    </submittedName>
</protein>
<reference evidence="2" key="1">
    <citation type="submission" date="2022-11" db="UniProtKB">
        <authorList>
            <consortium name="WormBaseParasite"/>
        </authorList>
    </citation>
    <scope>IDENTIFICATION</scope>
</reference>
<keyword evidence="1" id="KW-1185">Reference proteome</keyword>
<organism evidence="1 2">
    <name type="scientific">Romanomermis culicivorax</name>
    <name type="common">Nematode worm</name>
    <dbReference type="NCBI Taxonomy" id="13658"/>
    <lineage>
        <taxon>Eukaryota</taxon>
        <taxon>Metazoa</taxon>
        <taxon>Ecdysozoa</taxon>
        <taxon>Nematoda</taxon>
        <taxon>Enoplea</taxon>
        <taxon>Dorylaimia</taxon>
        <taxon>Mermithida</taxon>
        <taxon>Mermithoidea</taxon>
        <taxon>Mermithidae</taxon>
        <taxon>Romanomermis</taxon>
    </lineage>
</organism>
<dbReference type="AlphaFoldDB" id="A0A915JBR2"/>
<sequence length="244" mass="28065">MMVEESQMMCDFLANDLRHPGIYGLEAEFMNHHMDWVDWNKREAGPLANLAKRKLDIALHGQRYSKGPFAVVIQICRADGHTPKKPKVGAALNPTQARDTHAVEENRKFLQITTETPNIFKPKPPPPDCNFSAFNYFRGRFITPIANGDTVDLRAQAEREAYRHLDDNLAAFIVCYMPPYYTEMTPTAKELAEHQSVHLRCQLRRDPRLLPQQIDALVAKFCNILTEYYESRIVRPSGDRRARP</sequence>
<evidence type="ECO:0000313" key="2">
    <source>
        <dbReference type="WBParaSite" id="nRc.2.0.1.t23230-RA"/>
    </source>
</evidence>
<dbReference type="WBParaSite" id="nRc.2.0.1.t23230-RA">
    <property type="protein sequence ID" value="nRc.2.0.1.t23230-RA"/>
    <property type="gene ID" value="nRc.2.0.1.g23230"/>
</dbReference>
<proteinExistence type="predicted"/>
<evidence type="ECO:0000313" key="1">
    <source>
        <dbReference type="Proteomes" id="UP000887565"/>
    </source>
</evidence>